<dbReference type="Pfam" id="PF02518">
    <property type="entry name" value="HATPase_c"/>
    <property type="match status" value="1"/>
</dbReference>
<dbReference type="SUPFAM" id="SSF47384">
    <property type="entry name" value="Homodimeric domain of signal transducing histidine kinase"/>
    <property type="match status" value="1"/>
</dbReference>
<dbReference type="CDD" id="cd00130">
    <property type="entry name" value="PAS"/>
    <property type="match status" value="1"/>
</dbReference>
<dbReference type="Gene3D" id="3.30.565.10">
    <property type="entry name" value="Histidine kinase-like ATPase, C-terminal domain"/>
    <property type="match status" value="1"/>
</dbReference>
<dbReference type="PANTHER" id="PTHR42878:SF7">
    <property type="entry name" value="SENSOR HISTIDINE KINASE GLRK"/>
    <property type="match status" value="1"/>
</dbReference>
<feature type="domain" description="PAS" evidence="14">
    <location>
        <begin position="7"/>
        <end position="79"/>
    </location>
</feature>
<dbReference type="GO" id="GO:0007234">
    <property type="term" value="P:osmosensory signaling via phosphorelay pathway"/>
    <property type="evidence" value="ECO:0007669"/>
    <property type="project" value="TreeGrafter"/>
</dbReference>
<evidence type="ECO:0000256" key="10">
    <source>
        <dbReference type="ARBA" id="ARBA00022989"/>
    </source>
</evidence>
<evidence type="ECO:0000256" key="1">
    <source>
        <dbReference type="ARBA" id="ARBA00000085"/>
    </source>
</evidence>
<evidence type="ECO:0000256" key="11">
    <source>
        <dbReference type="ARBA" id="ARBA00023012"/>
    </source>
</evidence>
<evidence type="ECO:0000313" key="15">
    <source>
        <dbReference type="EMBL" id="SFV01845.1"/>
    </source>
</evidence>
<dbReference type="STRING" id="388950.GCA_001611675_03187"/>
<dbReference type="Proteomes" id="UP000182491">
    <property type="component" value="Unassembled WGS sequence"/>
</dbReference>
<name>A0A1I7KWN5_9BACT</name>
<proteinExistence type="predicted"/>
<dbReference type="GO" id="GO:0000156">
    <property type="term" value="F:phosphorelay response regulator activity"/>
    <property type="evidence" value="ECO:0007669"/>
    <property type="project" value="TreeGrafter"/>
</dbReference>
<accession>A0A1I7KWN5</accession>
<keyword evidence="16" id="KW-1185">Reference proteome</keyword>
<evidence type="ECO:0000256" key="3">
    <source>
        <dbReference type="ARBA" id="ARBA00012438"/>
    </source>
</evidence>
<dbReference type="PRINTS" id="PR00344">
    <property type="entry name" value="BCTRLSENSOR"/>
</dbReference>
<keyword evidence="11" id="KW-0902">Two-component regulatory system</keyword>
<dbReference type="Pfam" id="PF08447">
    <property type="entry name" value="PAS_3"/>
    <property type="match status" value="1"/>
</dbReference>
<sequence length="362" mass="41021">MPHIPTDTTILSLLAKHTKHPTFLFEVASKRLAFINQAFEKAFNMTTGTEVSPEELQQVVHPEDREYVREAYKRLLEEKDGKEVEFRAQLPGQQVRWFCLTPYMAGDADGKVFVVGSVEDITASRQYNDYLKKYSAKKNSILHLLAHDLAGPLGLIGSLSEVLAEETRQYRSTELNKLVELIASTSAHSVAMIKDLTNHEFLETTGVDLIKRRVNMVEKFKEVIEQYRKSEGEIRKTFVFEPSSDTIFAALDDAKFMQAINNLISNAIKFTYPGGIISVRLQERAQSVLVEVEDNGVGIPEKFYDILFDKFTNARRPGLNGEPSTGLGMSIIKMIVEWHSGEIWFKSEEGKGTTFYIEVPKE</sequence>
<dbReference type="PROSITE" id="PS50112">
    <property type="entry name" value="PAS"/>
    <property type="match status" value="1"/>
</dbReference>
<dbReference type="CDD" id="cd00075">
    <property type="entry name" value="HATPase"/>
    <property type="match status" value="1"/>
</dbReference>
<keyword evidence="6" id="KW-0812">Transmembrane</keyword>
<evidence type="ECO:0000259" key="14">
    <source>
        <dbReference type="PROSITE" id="PS50112"/>
    </source>
</evidence>
<dbReference type="InterPro" id="IPR004358">
    <property type="entry name" value="Sig_transdc_His_kin-like_C"/>
</dbReference>
<dbReference type="SUPFAM" id="SSF55785">
    <property type="entry name" value="PYP-like sensor domain (PAS domain)"/>
    <property type="match status" value="1"/>
</dbReference>
<dbReference type="AlphaFoldDB" id="A0A1I7KWN5"/>
<dbReference type="NCBIfam" id="TIGR00229">
    <property type="entry name" value="sensory_box"/>
    <property type="match status" value="1"/>
</dbReference>
<keyword evidence="5" id="KW-0808">Transferase</keyword>
<evidence type="ECO:0000313" key="16">
    <source>
        <dbReference type="Proteomes" id="UP000182491"/>
    </source>
</evidence>
<dbReference type="InterPro" id="IPR005467">
    <property type="entry name" value="His_kinase_dom"/>
</dbReference>
<evidence type="ECO:0000259" key="13">
    <source>
        <dbReference type="PROSITE" id="PS50109"/>
    </source>
</evidence>
<comment type="subcellular location">
    <subcellularLocation>
        <location evidence="2">Membrane</location>
        <topology evidence="2">Multi-pass membrane protein</topology>
    </subcellularLocation>
</comment>
<evidence type="ECO:0000256" key="4">
    <source>
        <dbReference type="ARBA" id="ARBA00022553"/>
    </source>
</evidence>
<dbReference type="InterPro" id="IPR050351">
    <property type="entry name" value="BphY/WalK/GraS-like"/>
</dbReference>
<dbReference type="GO" id="GO:0016020">
    <property type="term" value="C:membrane"/>
    <property type="evidence" value="ECO:0007669"/>
    <property type="project" value="UniProtKB-SubCell"/>
</dbReference>
<evidence type="ECO:0000256" key="8">
    <source>
        <dbReference type="ARBA" id="ARBA00022777"/>
    </source>
</evidence>
<keyword evidence="7" id="KW-0547">Nucleotide-binding</keyword>
<dbReference type="FunFam" id="3.30.565.10:FF:000006">
    <property type="entry name" value="Sensor histidine kinase WalK"/>
    <property type="match status" value="1"/>
</dbReference>
<evidence type="ECO:0000256" key="9">
    <source>
        <dbReference type="ARBA" id="ARBA00022840"/>
    </source>
</evidence>
<comment type="catalytic activity">
    <reaction evidence="1">
        <text>ATP + protein L-histidine = ADP + protein N-phospho-L-histidine.</text>
        <dbReference type="EC" id="2.7.13.3"/>
    </reaction>
</comment>
<dbReference type="InterPro" id="IPR035965">
    <property type="entry name" value="PAS-like_dom_sf"/>
</dbReference>
<dbReference type="GO" id="GO:0000155">
    <property type="term" value="F:phosphorelay sensor kinase activity"/>
    <property type="evidence" value="ECO:0007669"/>
    <property type="project" value="InterPro"/>
</dbReference>
<dbReference type="EMBL" id="FPCA01000010">
    <property type="protein sequence ID" value="SFV01845.1"/>
    <property type="molecule type" value="Genomic_DNA"/>
</dbReference>
<keyword evidence="10" id="KW-1133">Transmembrane helix</keyword>
<keyword evidence="12" id="KW-0472">Membrane</keyword>
<dbReference type="RefSeq" id="WP_068839065.1">
    <property type="nucleotide sequence ID" value="NZ_BMXC01000007.1"/>
</dbReference>
<dbReference type="Gene3D" id="3.30.450.20">
    <property type="entry name" value="PAS domain"/>
    <property type="match status" value="1"/>
</dbReference>
<dbReference type="EC" id="2.7.13.3" evidence="3"/>
<dbReference type="InterPro" id="IPR036890">
    <property type="entry name" value="HATPase_C_sf"/>
</dbReference>
<dbReference type="SUPFAM" id="SSF55874">
    <property type="entry name" value="ATPase domain of HSP90 chaperone/DNA topoisomerase II/histidine kinase"/>
    <property type="match status" value="1"/>
</dbReference>
<keyword evidence="4" id="KW-0597">Phosphoprotein</keyword>
<dbReference type="InterPro" id="IPR003594">
    <property type="entry name" value="HATPase_dom"/>
</dbReference>
<evidence type="ECO:0000256" key="2">
    <source>
        <dbReference type="ARBA" id="ARBA00004141"/>
    </source>
</evidence>
<dbReference type="PROSITE" id="PS50109">
    <property type="entry name" value="HIS_KIN"/>
    <property type="match status" value="1"/>
</dbReference>
<dbReference type="InterPro" id="IPR000014">
    <property type="entry name" value="PAS"/>
</dbReference>
<dbReference type="InterPro" id="IPR036097">
    <property type="entry name" value="HisK_dim/P_sf"/>
</dbReference>
<protein>
    <recommendedName>
        <fullName evidence="3">histidine kinase</fullName>
        <ecNumber evidence="3">2.7.13.3</ecNumber>
    </recommendedName>
</protein>
<dbReference type="GO" id="GO:0030295">
    <property type="term" value="F:protein kinase activator activity"/>
    <property type="evidence" value="ECO:0007669"/>
    <property type="project" value="TreeGrafter"/>
</dbReference>
<organism evidence="15 16">
    <name type="scientific">Pontibacter akesuensis</name>
    <dbReference type="NCBI Taxonomy" id="388950"/>
    <lineage>
        <taxon>Bacteria</taxon>
        <taxon>Pseudomonadati</taxon>
        <taxon>Bacteroidota</taxon>
        <taxon>Cytophagia</taxon>
        <taxon>Cytophagales</taxon>
        <taxon>Hymenobacteraceae</taxon>
        <taxon>Pontibacter</taxon>
    </lineage>
</organism>
<evidence type="ECO:0000256" key="5">
    <source>
        <dbReference type="ARBA" id="ARBA00022679"/>
    </source>
</evidence>
<dbReference type="InterPro" id="IPR013655">
    <property type="entry name" value="PAS_fold_3"/>
</dbReference>
<evidence type="ECO:0000256" key="12">
    <source>
        <dbReference type="ARBA" id="ARBA00023136"/>
    </source>
</evidence>
<evidence type="ECO:0000256" key="7">
    <source>
        <dbReference type="ARBA" id="ARBA00022741"/>
    </source>
</evidence>
<reference evidence="16" key="1">
    <citation type="submission" date="2016-10" db="EMBL/GenBank/DDBJ databases">
        <authorList>
            <person name="Varghese N."/>
        </authorList>
    </citation>
    <scope>NUCLEOTIDE SEQUENCE [LARGE SCALE GENOMIC DNA]</scope>
    <source>
        <strain evidence="16">DSM 18820</strain>
    </source>
</reference>
<keyword evidence="9" id="KW-0067">ATP-binding</keyword>
<dbReference type="PANTHER" id="PTHR42878">
    <property type="entry name" value="TWO-COMPONENT HISTIDINE KINASE"/>
    <property type="match status" value="1"/>
</dbReference>
<dbReference type="Gene3D" id="1.10.287.130">
    <property type="match status" value="1"/>
</dbReference>
<gene>
    <name evidence="15" type="ORF">SAMN04487941_0050</name>
</gene>
<keyword evidence="8 15" id="KW-0418">Kinase</keyword>
<evidence type="ECO:0000256" key="6">
    <source>
        <dbReference type="ARBA" id="ARBA00022692"/>
    </source>
</evidence>
<dbReference type="SMART" id="SM00387">
    <property type="entry name" value="HATPase_c"/>
    <property type="match status" value="1"/>
</dbReference>
<dbReference type="OrthoDB" id="9757990at2"/>
<feature type="domain" description="Histidine kinase" evidence="13">
    <location>
        <begin position="144"/>
        <end position="362"/>
    </location>
</feature>
<dbReference type="GO" id="GO:0005524">
    <property type="term" value="F:ATP binding"/>
    <property type="evidence" value="ECO:0007669"/>
    <property type="project" value="UniProtKB-KW"/>
</dbReference>